<keyword evidence="3" id="KW-1185">Reference proteome</keyword>
<proteinExistence type="predicted"/>
<dbReference type="PROSITE" id="PS50234">
    <property type="entry name" value="VWFA"/>
    <property type="match status" value="1"/>
</dbReference>
<feature type="domain" description="VWFA" evidence="1">
    <location>
        <begin position="41"/>
        <end position="215"/>
    </location>
</feature>
<dbReference type="Pfam" id="PF00092">
    <property type="entry name" value="VWA"/>
    <property type="match status" value="1"/>
</dbReference>
<dbReference type="InterPro" id="IPR036465">
    <property type="entry name" value="vWFA_dom_sf"/>
</dbReference>
<protein>
    <recommendedName>
        <fullName evidence="1">VWFA domain-containing protein</fullName>
    </recommendedName>
</protein>
<evidence type="ECO:0000313" key="3">
    <source>
        <dbReference type="Proteomes" id="UP000636709"/>
    </source>
</evidence>
<accession>A0A835DTU5</accession>
<sequence length="437" mass="47232">MQLSTFTKVPSVPREQNYNDFPVTVRVKAPEMTVHLLAPVDIVAVIDVSESMGWDISRLNVVKKAMAKVIENLGAAGAENRLSIVAFNHEVTVATALAEMTERGKKSASKTVDELQPDGGTSFSVALEKAKQILDGREAKDRLAFIIFLSDGSDNFFYKEQVPKAYPIHTFGISNDHSATTLKAMARLSSGSYTSITDEDLDKITEELDQLSDKLSSIVGVDMSINLKSLHPGVSLSRIGPSEAHDGSKSEIGDDKQTATIFVGCVSSGKESEFTVYLNVPEGQGNGTEGAMDVLMVGGSYKQSWDQKLITLDESVVTVKRPSLTSSCKELDLIEERVKYWSKVKLDLSEMSDKAEAEAGVIKVSGGNGEESNCQCQVLQALREASMEGINKAMHHDIYTATMLAIMLRHCGCGGKTTPAITTENVPSMPAQPTKAV</sequence>
<dbReference type="OrthoDB" id="676621at2759"/>
<dbReference type="EMBL" id="JACEFO010002840">
    <property type="protein sequence ID" value="KAF8647645.1"/>
    <property type="molecule type" value="Genomic_DNA"/>
</dbReference>
<reference evidence="2" key="1">
    <citation type="submission" date="2020-07" db="EMBL/GenBank/DDBJ databases">
        <title>Genome sequence and genetic diversity analysis of an under-domesticated orphan crop, white fonio (Digitaria exilis).</title>
        <authorList>
            <person name="Bennetzen J.L."/>
            <person name="Chen S."/>
            <person name="Ma X."/>
            <person name="Wang X."/>
            <person name="Yssel A.E.J."/>
            <person name="Chaluvadi S.R."/>
            <person name="Johnson M."/>
            <person name="Gangashetty P."/>
            <person name="Hamidou F."/>
            <person name="Sanogo M.D."/>
            <person name="Zwaenepoel A."/>
            <person name="Wallace J."/>
            <person name="Van De Peer Y."/>
            <person name="Van Deynze A."/>
        </authorList>
    </citation>
    <scope>NUCLEOTIDE SEQUENCE</scope>
    <source>
        <tissue evidence="2">Leaves</tissue>
    </source>
</reference>
<dbReference type="InterPro" id="IPR002035">
    <property type="entry name" value="VWF_A"/>
</dbReference>
<dbReference type="SUPFAM" id="SSF53300">
    <property type="entry name" value="vWA-like"/>
    <property type="match status" value="1"/>
</dbReference>
<dbReference type="PANTHER" id="PTHR10579:SF122">
    <property type="entry name" value="VWFA DOMAIN-CONTAINING PROTEIN"/>
    <property type="match status" value="1"/>
</dbReference>
<dbReference type="AlphaFoldDB" id="A0A835DTU5"/>
<evidence type="ECO:0000313" key="2">
    <source>
        <dbReference type="EMBL" id="KAF8647645.1"/>
    </source>
</evidence>
<organism evidence="2 3">
    <name type="scientific">Digitaria exilis</name>
    <dbReference type="NCBI Taxonomy" id="1010633"/>
    <lineage>
        <taxon>Eukaryota</taxon>
        <taxon>Viridiplantae</taxon>
        <taxon>Streptophyta</taxon>
        <taxon>Embryophyta</taxon>
        <taxon>Tracheophyta</taxon>
        <taxon>Spermatophyta</taxon>
        <taxon>Magnoliopsida</taxon>
        <taxon>Liliopsida</taxon>
        <taxon>Poales</taxon>
        <taxon>Poaceae</taxon>
        <taxon>PACMAD clade</taxon>
        <taxon>Panicoideae</taxon>
        <taxon>Panicodae</taxon>
        <taxon>Paniceae</taxon>
        <taxon>Anthephorinae</taxon>
        <taxon>Digitaria</taxon>
    </lineage>
</organism>
<dbReference type="SMART" id="SM00327">
    <property type="entry name" value="VWA"/>
    <property type="match status" value="1"/>
</dbReference>
<gene>
    <name evidence="2" type="ORF">HU200_065281</name>
</gene>
<dbReference type="InterPro" id="IPR051266">
    <property type="entry name" value="CLCR"/>
</dbReference>
<comment type="caution">
    <text evidence="2">The sequence shown here is derived from an EMBL/GenBank/DDBJ whole genome shotgun (WGS) entry which is preliminary data.</text>
</comment>
<name>A0A835DTU5_9POAL</name>
<dbReference type="Gene3D" id="3.40.50.410">
    <property type="entry name" value="von Willebrand factor, type A domain"/>
    <property type="match status" value="1"/>
</dbReference>
<dbReference type="Proteomes" id="UP000636709">
    <property type="component" value="Unassembled WGS sequence"/>
</dbReference>
<evidence type="ECO:0000259" key="1">
    <source>
        <dbReference type="PROSITE" id="PS50234"/>
    </source>
</evidence>
<dbReference type="PANTHER" id="PTHR10579">
    <property type="entry name" value="CALCIUM-ACTIVATED CHLORIDE CHANNEL REGULATOR"/>
    <property type="match status" value="1"/>
</dbReference>